<organism evidence="2 3">
    <name type="scientific">Pacificimonas pallii</name>
    <dbReference type="NCBI Taxonomy" id="2827236"/>
    <lineage>
        <taxon>Bacteria</taxon>
        <taxon>Pseudomonadati</taxon>
        <taxon>Pseudomonadota</taxon>
        <taxon>Alphaproteobacteria</taxon>
        <taxon>Sphingomonadales</taxon>
        <taxon>Sphingosinicellaceae</taxon>
        <taxon>Pacificimonas</taxon>
    </lineage>
</organism>
<comment type="caution">
    <text evidence="2">The sequence shown here is derived from an EMBL/GenBank/DDBJ whole genome shotgun (WGS) entry which is preliminary data.</text>
</comment>
<dbReference type="InterPro" id="IPR007383">
    <property type="entry name" value="DUF445"/>
</dbReference>
<dbReference type="PANTHER" id="PTHR38442:SF1">
    <property type="entry name" value="INNER MEMBRANE PROTEIN"/>
    <property type="match status" value="1"/>
</dbReference>
<evidence type="ECO:0000313" key="2">
    <source>
        <dbReference type="EMBL" id="MBV7255971.1"/>
    </source>
</evidence>
<accession>A0ABS6SDH0</accession>
<feature type="transmembrane region" description="Helical" evidence="1">
    <location>
        <begin position="36"/>
        <end position="62"/>
    </location>
</feature>
<dbReference type="Proteomes" id="UP000722336">
    <property type="component" value="Unassembled WGS sequence"/>
</dbReference>
<keyword evidence="1" id="KW-1133">Transmembrane helix</keyword>
<dbReference type="EMBL" id="JAGSPA010000001">
    <property type="protein sequence ID" value="MBV7255971.1"/>
    <property type="molecule type" value="Genomic_DNA"/>
</dbReference>
<dbReference type="PANTHER" id="PTHR38442">
    <property type="entry name" value="INNER MEMBRANE PROTEIN-RELATED"/>
    <property type="match status" value="1"/>
</dbReference>
<protein>
    <submittedName>
        <fullName evidence="2">DUF445 domain-containing protein</fullName>
    </submittedName>
</protein>
<keyword evidence="3" id="KW-1185">Reference proteome</keyword>
<evidence type="ECO:0000256" key="1">
    <source>
        <dbReference type="SAM" id="Phobius"/>
    </source>
</evidence>
<gene>
    <name evidence="2" type="ORF">KCG44_04140</name>
</gene>
<dbReference type="Pfam" id="PF04286">
    <property type="entry name" value="DUF445"/>
    <property type="match status" value="1"/>
</dbReference>
<proteinExistence type="predicted"/>
<sequence>MQPHPARRMRVVATGLLIAMACLFVVTHRLEGEAAWIGYLNAFSEAAMIGGLADWFAVVALFRHPLGLPIPHTAIVPKNKDRLADNLAGFLQDNFLTTRIVARRLAAFDMAGAAGRWLARPSAGGTKANGAARFALQVMDAADNDAVSGLVRGGISSGLGRLELAPLLGRILDRSIDEGRLQPVFDSAIVWLAHVLDQNELLIRDLVQERTQWLLRVAGVDDRVANALINGSRKLLVDMAADPDHPLRIKVMIALKDVAFDLQYLPETQEKVEQYKHDLIANPELARFLDGIWGNLKEALRTSLSDPQAALSGRLGEGLRSLGSSIETDPALRRSLNMQARRALASLIADYGAQIVSVVSDTVKKWDTETVADRLERAVGRDLQFIRVNGTLVGGLVGVVLHALVTAF</sequence>
<keyword evidence="1" id="KW-0812">Transmembrane</keyword>
<dbReference type="RefSeq" id="WP_218444382.1">
    <property type="nucleotide sequence ID" value="NZ_JAGSPA010000001.1"/>
</dbReference>
<reference evidence="2 3" key="1">
    <citation type="submission" date="2021-04" db="EMBL/GenBank/DDBJ databases">
        <authorList>
            <person name="Pira H."/>
            <person name="Risdian C."/>
            <person name="Wink J."/>
        </authorList>
    </citation>
    <scope>NUCLEOTIDE SEQUENCE [LARGE SCALE GENOMIC DNA]</scope>
    <source>
        <strain evidence="2 3">WHA3</strain>
    </source>
</reference>
<evidence type="ECO:0000313" key="3">
    <source>
        <dbReference type="Proteomes" id="UP000722336"/>
    </source>
</evidence>
<name>A0ABS6SDH0_9SPHN</name>
<feature type="transmembrane region" description="Helical" evidence="1">
    <location>
        <begin position="12"/>
        <end position="30"/>
    </location>
</feature>
<dbReference type="PROSITE" id="PS51257">
    <property type="entry name" value="PROKAR_LIPOPROTEIN"/>
    <property type="match status" value="1"/>
</dbReference>
<keyword evidence="1" id="KW-0472">Membrane</keyword>